<feature type="compositionally biased region" description="Polar residues" evidence="1">
    <location>
        <begin position="1"/>
        <end position="19"/>
    </location>
</feature>
<dbReference type="AlphaFoldDB" id="A0A383DGM5"/>
<evidence type="ECO:0000313" key="2">
    <source>
        <dbReference type="EMBL" id="SVE43571.1"/>
    </source>
</evidence>
<accession>A0A383DGM5</accession>
<gene>
    <name evidence="2" type="ORF">METZ01_LOCUS496425</name>
</gene>
<feature type="non-terminal residue" evidence="2">
    <location>
        <position position="25"/>
    </location>
</feature>
<sequence length="25" mass="2582">MTKTNFQFGTVGSPKTTPKNPGGSV</sequence>
<protein>
    <submittedName>
        <fullName evidence="2">Uncharacterized protein</fullName>
    </submittedName>
</protein>
<proteinExistence type="predicted"/>
<reference evidence="2" key="1">
    <citation type="submission" date="2018-05" db="EMBL/GenBank/DDBJ databases">
        <authorList>
            <person name="Lanie J.A."/>
            <person name="Ng W.-L."/>
            <person name="Kazmierczak K.M."/>
            <person name="Andrzejewski T.M."/>
            <person name="Davidsen T.M."/>
            <person name="Wayne K.J."/>
            <person name="Tettelin H."/>
            <person name="Glass J.I."/>
            <person name="Rusch D."/>
            <person name="Podicherti R."/>
            <person name="Tsui H.-C.T."/>
            <person name="Winkler M.E."/>
        </authorList>
    </citation>
    <scope>NUCLEOTIDE SEQUENCE</scope>
</reference>
<name>A0A383DGM5_9ZZZZ</name>
<organism evidence="2">
    <name type="scientific">marine metagenome</name>
    <dbReference type="NCBI Taxonomy" id="408172"/>
    <lineage>
        <taxon>unclassified sequences</taxon>
        <taxon>metagenomes</taxon>
        <taxon>ecological metagenomes</taxon>
    </lineage>
</organism>
<dbReference type="EMBL" id="UINC01217116">
    <property type="protein sequence ID" value="SVE43571.1"/>
    <property type="molecule type" value="Genomic_DNA"/>
</dbReference>
<feature type="region of interest" description="Disordered" evidence="1">
    <location>
        <begin position="1"/>
        <end position="25"/>
    </location>
</feature>
<evidence type="ECO:0000256" key="1">
    <source>
        <dbReference type="SAM" id="MobiDB-lite"/>
    </source>
</evidence>